<dbReference type="Proteomes" id="UP000231292">
    <property type="component" value="Unassembled WGS sequence"/>
</dbReference>
<reference evidence="1 2" key="1">
    <citation type="submission" date="2017-09" db="EMBL/GenBank/DDBJ databases">
        <title>Depth-based differentiation of microbial function through sediment-hosted aquifers and enrichment of novel symbionts in the deep terrestrial subsurface.</title>
        <authorList>
            <person name="Probst A.J."/>
            <person name="Ladd B."/>
            <person name="Jarett J.K."/>
            <person name="Geller-Mcgrath D.E."/>
            <person name="Sieber C.M."/>
            <person name="Emerson J.B."/>
            <person name="Anantharaman K."/>
            <person name="Thomas B.C."/>
            <person name="Malmstrom R."/>
            <person name="Stieglmeier M."/>
            <person name="Klingl A."/>
            <person name="Woyke T."/>
            <person name="Ryan C.M."/>
            <person name="Banfield J.F."/>
        </authorList>
    </citation>
    <scope>NUCLEOTIDE SEQUENCE [LARGE SCALE GENOMIC DNA]</scope>
    <source>
        <strain evidence="1">CG23_combo_of_CG06-09_8_20_14_all_41_10</strain>
    </source>
</reference>
<dbReference type="AlphaFoldDB" id="A0A2G9YIH4"/>
<name>A0A2G9YIH4_9BACT</name>
<evidence type="ECO:0000313" key="2">
    <source>
        <dbReference type="Proteomes" id="UP000231292"/>
    </source>
</evidence>
<gene>
    <name evidence="1" type="ORF">COX41_04995</name>
</gene>
<accession>A0A2G9YIH4</accession>
<organism evidence="1 2">
    <name type="scientific">Candidatus Sherwoodlollariibacterium unditelluris</name>
    <dbReference type="NCBI Taxonomy" id="1974757"/>
    <lineage>
        <taxon>Bacteria</taxon>
        <taxon>Pseudomonadati</taxon>
        <taxon>Candidatus Omnitrophota</taxon>
        <taxon>Candidatus Sherwoodlollariibacterium</taxon>
    </lineage>
</organism>
<evidence type="ECO:0000313" key="1">
    <source>
        <dbReference type="EMBL" id="PIP19047.1"/>
    </source>
</evidence>
<comment type="caution">
    <text evidence="1">The sequence shown here is derived from an EMBL/GenBank/DDBJ whole genome shotgun (WGS) entry which is preliminary data.</text>
</comment>
<protein>
    <recommendedName>
        <fullName evidence="3">Thiamine biosynthesis protein ThiS</fullName>
    </recommendedName>
</protein>
<sequence>MNLNELENGKTKIKVAGEEVEVKTSDSVKDTLTRLLKEKGIDSFTILVDGEEVTSTDDLPATFDGHDIEVERYVKAG</sequence>
<evidence type="ECO:0008006" key="3">
    <source>
        <dbReference type="Google" id="ProtNLM"/>
    </source>
</evidence>
<proteinExistence type="predicted"/>
<dbReference type="EMBL" id="PCRK01000123">
    <property type="protein sequence ID" value="PIP19047.1"/>
    <property type="molecule type" value="Genomic_DNA"/>
</dbReference>